<evidence type="ECO:0000313" key="5">
    <source>
        <dbReference type="EMBL" id="ACB51918.1"/>
    </source>
</evidence>
<evidence type="ECO:0000256" key="2">
    <source>
        <dbReference type="ARBA" id="ARBA00022679"/>
    </source>
</evidence>
<evidence type="ECO:0000256" key="4">
    <source>
        <dbReference type="HAMAP-Rule" id="MF_01982"/>
    </source>
</evidence>
<proteinExistence type="inferred from homology"/>
<dbReference type="CDD" id="cd02440">
    <property type="entry name" value="AdoMet_MTases"/>
    <property type="match status" value="1"/>
</dbReference>
<dbReference type="InterPro" id="IPR029063">
    <property type="entry name" value="SAM-dependent_MTases_sf"/>
</dbReference>
<comment type="function">
    <text evidence="4">Methyltransferase required for the conversion of 2-phytyl-1,4-beta-naphthoquinol to phylloquinol.</text>
</comment>
<dbReference type="AlphaFoldDB" id="B1WSD2"/>
<keyword evidence="6" id="KW-1185">Reference proteome</keyword>
<dbReference type="HAMAP" id="MF_01813">
    <property type="entry name" value="MenG_UbiE_methyltr"/>
    <property type="match status" value="1"/>
</dbReference>
<dbReference type="GO" id="GO:0042372">
    <property type="term" value="P:phylloquinone biosynthetic process"/>
    <property type="evidence" value="ECO:0007669"/>
    <property type="project" value="UniProtKB-UniRule"/>
</dbReference>
<dbReference type="InterPro" id="IPR032904">
    <property type="entry name" value="MenG"/>
</dbReference>
<dbReference type="GO" id="GO:0032259">
    <property type="term" value="P:methylation"/>
    <property type="evidence" value="ECO:0007669"/>
    <property type="project" value="UniProtKB-KW"/>
</dbReference>
<dbReference type="eggNOG" id="COG2226">
    <property type="taxonomic scope" value="Bacteria"/>
</dbReference>
<dbReference type="KEGG" id="cyt:cce_2570"/>
<dbReference type="Gene3D" id="3.40.50.150">
    <property type="entry name" value="Vaccinia Virus protein VP39"/>
    <property type="match status" value="1"/>
</dbReference>
<dbReference type="PROSITE" id="PS51608">
    <property type="entry name" value="SAM_MT_UBIE"/>
    <property type="match status" value="1"/>
</dbReference>
<dbReference type="PANTHER" id="PTHR43591:SF24">
    <property type="entry name" value="2-METHOXY-6-POLYPRENYL-1,4-BENZOQUINOL METHYLASE, MITOCHONDRIAL"/>
    <property type="match status" value="1"/>
</dbReference>
<evidence type="ECO:0000313" key="6">
    <source>
        <dbReference type="Proteomes" id="UP000001203"/>
    </source>
</evidence>
<dbReference type="EMBL" id="CP000806">
    <property type="protein sequence ID" value="ACB51918.1"/>
    <property type="molecule type" value="Genomic_DNA"/>
</dbReference>
<dbReference type="PANTHER" id="PTHR43591">
    <property type="entry name" value="METHYLTRANSFERASE"/>
    <property type="match status" value="1"/>
</dbReference>
<keyword evidence="3 4" id="KW-0949">S-adenosyl-L-methionine</keyword>
<dbReference type="HOGENOM" id="CLU_037990_0_0_3"/>
<evidence type="ECO:0000256" key="3">
    <source>
        <dbReference type="ARBA" id="ARBA00022691"/>
    </source>
</evidence>
<comment type="pathway">
    <text evidence="4">Cofactor biosynthesis; phylloquinone biosynthesis.</text>
</comment>
<dbReference type="Pfam" id="PF01209">
    <property type="entry name" value="Ubie_methyltran"/>
    <property type="match status" value="1"/>
</dbReference>
<dbReference type="PROSITE" id="PS01183">
    <property type="entry name" value="UBIE_1"/>
    <property type="match status" value="1"/>
</dbReference>
<dbReference type="HAMAP" id="MF_01982">
    <property type="entry name" value="MenG_phylloquinone_subfam"/>
    <property type="match status" value="1"/>
</dbReference>
<protein>
    <recommendedName>
        <fullName evidence="4">2-phytyl-1,4-naphtoquinone methyltransferase</fullName>
        <ecNumber evidence="4">2.1.1.329</ecNumber>
    </recommendedName>
    <alternativeName>
        <fullName evidence="4">Demethylphylloquinone methyltransferase</fullName>
    </alternativeName>
</protein>
<dbReference type="InterPro" id="IPR004033">
    <property type="entry name" value="UbiE/COQ5_MeTrFase"/>
</dbReference>
<dbReference type="SUPFAM" id="SSF53335">
    <property type="entry name" value="S-adenosyl-L-methionine-dependent methyltransferases"/>
    <property type="match status" value="1"/>
</dbReference>
<reference evidence="5 6" key="1">
    <citation type="journal article" date="2008" name="Proc. Natl. Acad. Sci. U.S.A.">
        <title>The genome of Cyanothece 51142, a unicellular diazotrophic cyanobacterium important in the marine nitrogen cycle.</title>
        <authorList>
            <person name="Welsh E.A."/>
            <person name="Liberton M."/>
            <person name="Stoeckel J."/>
            <person name="Loh T."/>
            <person name="Elvitigala T."/>
            <person name="Wang C."/>
            <person name="Wollam A."/>
            <person name="Fulton R.S."/>
            <person name="Clifton S.W."/>
            <person name="Jacobs J.M."/>
            <person name="Aurora R."/>
            <person name="Ghosh B.K."/>
            <person name="Sherman L.A."/>
            <person name="Smith R.D."/>
            <person name="Wilson R.K."/>
            <person name="Pakrasi H.B."/>
        </authorList>
    </citation>
    <scope>NUCLEOTIDE SEQUENCE [LARGE SCALE GENOMIC DNA]</scope>
    <source>
        <strain evidence="6">ATCC 51142 / BH68</strain>
    </source>
</reference>
<comment type="similarity">
    <text evidence="4">Belongs to the class I-like SAM-binding methyltransferase superfamily. MenG/UbiE family.</text>
</comment>
<sequence>MYNDFMSDNNWHSATDIQKIFDRIAPVYDDFNHWLSFGQHRVWKQMAVNWTESKQGDIGLDVCCGSGDLSQLLARKVGKTGKVIGLDFSQALLAIAAQRAYDDYPCLPLEWVQGDALNLPFEDNIFDCATMGYGLRNVTDIGRCLQELHRVLKPKAKVAILDFHRPSQSWQQTLQKWYLDHLVVPLAQQYGLKDEYAYIMPSLERFPVGTEQVKLAQEVGFKPVIHYPIAGGMMGILVATKTVNNEPN</sequence>
<dbReference type="OrthoDB" id="9808140at2"/>
<organism evidence="5 6">
    <name type="scientific">Crocosphaera subtropica (strain ATCC 51142 / BH68)</name>
    <name type="common">Cyanothece sp. (strain ATCC 51142)</name>
    <dbReference type="NCBI Taxonomy" id="43989"/>
    <lineage>
        <taxon>Bacteria</taxon>
        <taxon>Bacillati</taxon>
        <taxon>Cyanobacteriota</taxon>
        <taxon>Cyanophyceae</taxon>
        <taxon>Oscillatoriophycideae</taxon>
        <taxon>Chroococcales</taxon>
        <taxon>Aphanothecaceae</taxon>
        <taxon>Crocosphaera</taxon>
        <taxon>Crocosphaera subtropica</taxon>
    </lineage>
</organism>
<accession>B1WSD2</accession>
<dbReference type="Proteomes" id="UP000001203">
    <property type="component" value="Chromosome circular"/>
</dbReference>
<dbReference type="UniPathway" id="UPA00995"/>
<keyword evidence="2 4" id="KW-0808">Transferase</keyword>
<dbReference type="GO" id="GO:0052624">
    <property type="term" value="F:2-phytyl-1,4-naphthoquinone methyltransferase activity"/>
    <property type="evidence" value="ECO:0007669"/>
    <property type="project" value="UniProtKB-EC"/>
</dbReference>
<dbReference type="EC" id="2.1.1.329" evidence="4"/>
<keyword evidence="1 4" id="KW-0489">Methyltransferase</keyword>
<dbReference type="STRING" id="43989.cce_2570"/>
<gene>
    <name evidence="4" type="primary">menG</name>
    <name evidence="5" type="synonym">ubiE</name>
    <name evidence="5" type="ordered locus">cce_2570</name>
</gene>
<evidence type="ECO:0000256" key="1">
    <source>
        <dbReference type="ARBA" id="ARBA00022603"/>
    </source>
</evidence>
<dbReference type="InterPro" id="IPR023576">
    <property type="entry name" value="UbiE/COQ5_MeTrFase_CS"/>
</dbReference>
<dbReference type="NCBIfam" id="NF001244">
    <property type="entry name" value="PRK00216.1-5"/>
    <property type="match status" value="1"/>
</dbReference>
<keyword evidence="5" id="KW-0830">Ubiquinone</keyword>
<dbReference type="NCBIfam" id="TIGR01934">
    <property type="entry name" value="MenG_MenH_UbiE"/>
    <property type="match status" value="1"/>
</dbReference>
<comment type="catalytic activity">
    <reaction evidence="4">
        <text>demethylphylloquinol + S-adenosyl-L-methionine = phylloquinol + S-adenosyl-L-homocysteine + H(+)</text>
        <dbReference type="Rhea" id="RHEA:40551"/>
        <dbReference type="ChEBI" id="CHEBI:15378"/>
        <dbReference type="ChEBI" id="CHEBI:28433"/>
        <dbReference type="ChEBI" id="CHEBI:57856"/>
        <dbReference type="ChEBI" id="CHEBI:59789"/>
        <dbReference type="ChEBI" id="CHEBI:87844"/>
        <dbReference type="EC" id="2.1.1.329"/>
    </reaction>
</comment>
<name>B1WSD2_CROS5</name>